<feature type="domain" description="RmlD-like substrate binding" evidence="3">
    <location>
        <begin position="11"/>
        <end position="287"/>
    </location>
</feature>
<proteinExistence type="inferred from homology"/>
<dbReference type="UniPathway" id="UPA00124"/>
<dbReference type="GO" id="GO:0008831">
    <property type="term" value="F:dTDP-4-dehydrorhamnose reductase activity"/>
    <property type="evidence" value="ECO:0007669"/>
    <property type="project" value="UniProtKB-EC"/>
</dbReference>
<keyword evidence="2" id="KW-0560">Oxidoreductase</keyword>
<reference evidence="4" key="1">
    <citation type="submission" date="2016-08" db="EMBL/GenBank/DDBJ databases">
        <title>Complete Genome Seqeunce of Paenibacillus sp. BIHB 4019 from tea rhizoplane.</title>
        <authorList>
            <person name="Thakur R."/>
            <person name="Swarnkar M.K."/>
            <person name="Gulati A."/>
        </authorList>
    </citation>
    <scope>NUCLEOTIDE SEQUENCE [LARGE SCALE GENOMIC DNA]</scope>
    <source>
        <strain evidence="4">BIHB4019</strain>
    </source>
</reference>
<sequence>MITQQPRKPQRIVVTGAGGQLGAELAHLPKAEGIEIISLSRSELDVTDIEQCRAVLAKHCPDAIIHCGAYTAVDKAESEPDEAFRVNGAGTRNLAVAASAVGIKLCYISTDYVFDGTGTVPYNEYDNTNPQTVYGKSKLAGEYAVQTIHNRFFIVRTSWVFGKYGNNFVKTMLKMGTERANLNIVSDQLGSPTYTYDLAHFLLKLVQTENYGIYHASNTGVCSWHEFAQAIFEESGMKIQVEPCTTAEFPRPAPRPAYSVMDHSAIRSNDLQPLRPWREALQHYLKDSE</sequence>
<evidence type="ECO:0000313" key="4">
    <source>
        <dbReference type="EMBL" id="ANY65361.1"/>
    </source>
</evidence>
<dbReference type="GO" id="GO:0005829">
    <property type="term" value="C:cytosol"/>
    <property type="evidence" value="ECO:0007669"/>
    <property type="project" value="TreeGrafter"/>
</dbReference>
<dbReference type="GO" id="GO:0019305">
    <property type="term" value="P:dTDP-rhamnose biosynthetic process"/>
    <property type="evidence" value="ECO:0007669"/>
    <property type="project" value="UniProtKB-UniPathway"/>
</dbReference>
<dbReference type="NCBIfam" id="TIGR01214">
    <property type="entry name" value="rmlD"/>
    <property type="match status" value="1"/>
</dbReference>
<dbReference type="Gene3D" id="3.90.25.10">
    <property type="entry name" value="UDP-galactose 4-epimerase, domain 1"/>
    <property type="match status" value="1"/>
</dbReference>
<comment type="function">
    <text evidence="2">Catalyzes the reduction of dTDP-6-deoxy-L-lyxo-4-hexulose to yield dTDP-L-rhamnose.</text>
</comment>
<dbReference type="CDD" id="cd05254">
    <property type="entry name" value="dTDP_HR_like_SDR_e"/>
    <property type="match status" value="1"/>
</dbReference>
<protein>
    <recommendedName>
        <fullName evidence="2">dTDP-4-dehydrorhamnose reductase</fullName>
        <ecNumber evidence="2">1.1.1.133</ecNumber>
    </recommendedName>
</protein>
<comment type="similarity">
    <text evidence="1 2">Belongs to the dTDP-4-dehydrorhamnose reductase family.</text>
</comment>
<name>A0A1B2DCD1_9BACL</name>
<dbReference type="InterPro" id="IPR005913">
    <property type="entry name" value="dTDP_dehydrorham_reduct"/>
</dbReference>
<dbReference type="Gene3D" id="3.40.50.720">
    <property type="entry name" value="NAD(P)-binding Rossmann-like Domain"/>
    <property type="match status" value="1"/>
</dbReference>
<gene>
    <name evidence="4" type="ORF">BBD42_01905</name>
</gene>
<dbReference type="EC" id="1.1.1.133" evidence="2"/>
<dbReference type="Pfam" id="PF04321">
    <property type="entry name" value="RmlD_sub_bind"/>
    <property type="match status" value="1"/>
</dbReference>
<dbReference type="PANTHER" id="PTHR10491">
    <property type="entry name" value="DTDP-4-DEHYDRORHAMNOSE REDUCTASE"/>
    <property type="match status" value="1"/>
</dbReference>
<comment type="pathway">
    <text evidence="2">Carbohydrate biosynthesis; dTDP-L-rhamnose biosynthesis.</text>
</comment>
<dbReference type="AlphaFoldDB" id="A0A1B2DCD1"/>
<dbReference type="FunFam" id="3.40.50.720:FF:000159">
    <property type="entry name" value="dTDP-4-dehydrorhamnose reductase"/>
    <property type="match status" value="1"/>
</dbReference>
<dbReference type="SUPFAM" id="SSF51735">
    <property type="entry name" value="NAD(P)-binding Rossmann-fold domains"/>
    <property type="match status" value="1"/>
</dbReference>
<organism evidence="4">
    <name type="scientific">Paenibacillus sp. BIHB 4019</name>
    <dbReference type="NCBI Taxonomy" id="1870819"/>
    <lineage>
        <taxon>Bacteria</taxon>
        <taxon>Bacillati</taxon>
        <taxon>Bacillota</taxon>
        <taxon>Bacilli</taxon>
        <taxon>Bacillales</taxon>
        <taxon>Paenibacillaceae</taxon>
        <taxon>Paenibacillus</taxon>
    </lineage>
</organism>
<accession>A0A1B2DCD1</accession>
<dbReference type="PANTHER" id="PTHR10491:SF4">
    <property type="entry name" value="METHIONINE ADENOSYLTRANSFERASE 2 SUBUNIT BETA"/>
    <property type="match status" value="1"/>
</dbReference>
<dbReference type="InterPro" id="IPR029903">
    <property type="entry name" value="RmlD-like-bd"/>
</dbReference>
<dbReference type="EMBL" id="CP016808">
    <property type="protein sequence ID" value="ANY65361.1"/>
    <property type="molecule type" value="Genomic_DNA"/>
</dbReference>
<dbReference type="RefSeq" id="WP_099516761.1">
    <property type="nucleotide sequence ID" value="NZ_CP016808.1"/>
</dbReference>
<evidence type="ECO:0000256" key="1">
    <source>
        <dbReference type="ARBA" id="ARBA00010944"/>
    </source>
</evidence>
<dbReference type="InterPro" id="IPR036291">
    <property type="entry name" value="NAD(P)-bd_dom_sf"/>
</dbReference>
<evidence type="ECO:0000256" key="2">
    <source>
        <dbReference type="RuleBase" id="RU364082"/>
    </source>
</evidence>
<evidence type="ECO:0000259" key="3">
    <source>
        <dbReference type="Pfam" id="PF04321"/>
    </source>
</evidence>
<keyword evidence="2" id="KW-0521">NADP</keyword>